<dbReference type="EMBL" id="JAUEPT010000013">
    <property type="protein sequence ID" value="KAK0446616.1"/>
    <property type="molecule type" value="Genomic_DNA"/>
</dbReference>
<reference evidence="1" key="1">
    <citation type="submission" date="2023-06" db="EMBL/GenBank/DDBJ databases">
        <authorList>
            <consortium name="Lawrence Berkeley National Laboratory"/>
            <person name="Ahrendt S."/>
            <person name="Sahu N."/>
            <person name="Indic B."/>
            <person name="Wong-Bajracharya J."/>
            <person name="Merenyi Z."/>
            <person name="Ke H.-M."/>
            <person name="Monk M."/>
            <person name="Kocsube S."/>
            <person name="Drula E."/>
            <person name="Lipzen A."/>
            <person name="Balint B."/>
            <person name="Henrissat B."/>
            <person name="Andreopoulos B."/>
            <person name="Martin F.M."/>
            <person name="Harder C.B."/>
            <person name="Rigling D."/>
            <person name="Ford K.L."/>
            <person name="Foster G.D."/>
            <person name="Pangilinan J."/>
            <person name="Papanicolaou A."/>
            <person name="Barry K."/>
            <person name="LaButti K."/>
            <person name="Viragh M."/>
            <person name="Koriabine M."/>
            <person name="Yan M."/>
            <person name="Riley R."/>
            <person name="Champramary S."/>
            <person name="Plett K.L."/>
            <person name="Tsai I.J."/>
            <person name="Slot J."/>
            <person name="Sipos G."/>
            <person name="Plett J."/>
            <person name="Nagy L.G."/>
            <person name="Grigoriev I.V."/>
        </authorList>
    </citation>
    <scope>NUCLEOTIDE SEQUENCE</scope>
    <source>
        <strain evidence="1">FPL87.14</strain>
    </source>
</reference>
<feature type="non-terminal residue" evidence="1">
    <location>
        <position position="1"/>
    </location>
</feature>
<dbReference type="Proteomes" id="UP001175226">
    <property type="component" value="Unassembled WGS sequence"/>
</dbReference>
<protein>
    <submittedName>
        <fullName evidence="1">Uncharacterized protein</fullName>
    </submittedName>
</protein>
<dbReference type="InterPro" id="IPR012337">
    <property type="entry name" value="RNaseH-like_sf"/>
</dbReference>
<name>A0AA39JPM3_9AGAR</name>
<organism evidence="1 2">
    <name type="scientific">Armillaria borealis</name>
    <dbReference type="NCBI Taxonomy" id="47425"/>
    <lineage>
        <taxon>Eukaryota</taxon>
        <taxon>Fungi</taxon>
        <taxon>Dikarya</taxon>
        <taxon>Basidiomycota</taxon>
        <taxon>Agaricomycotina</taxon>
        <taxon>Agaricomycetes</taxon>
        <taxon>Agaricomycetidae</taxon>
        <taxon>Agaricales</taxon>
        <taxon>Marasmiineae</taxon>
        <taxon>Physalacriaceae</taxon>
        <taxon>Armillaria</taxon>
    </lineage>
</organism>
<sequence>EESLIDFHELIGEHSGENMTTVVWETLKMYHLTDRIMAFMMDNTTNNDTMVAHLEYLCAEAGITFSTKNSQLRCMPHTVHLA</sequence>
<gene>
    <name evidence="1" type="ORF">EV421DRAFT_1692832</name>
</gene>
<accession>A0AA39JPM3</accession>
<keyword evidence="2" id="KW-1185">Reference proteome</keyword>
<evidence type="ECO:0000313" key="1">
    <source>
        <dbReference type="EMBL" id="KAK0446616.1"/>
    </source>
</evidence>
<dbReference type="AlphaFoldDB" id="A0AA39JPM3"/>
<proteinExistence type="predicted"/>
<feature type="non-terminal residue" evidence="1">
    <location>
        <position position="82"/>
    </location>
</feature>
<comment type="caution">
    <text evidence="1">The sequence shown here is derived from an EMBL/GenBank/DDBJ whole genome shotgun (WGS) entry which is preliminary data.</text>
</comment>
<dbReference type="SUPFAM" id="SSF53098">
    <property type="entry name" value="Ribonuclease H-like"/>
    <property type="match status" value="1"/>
</dbReference>
<evidence type="ECO:0000313" key="2">
    <source>
        <dbReference type="Proteomes" id="UP001175226"/>
    </source>
</evidence>